<name>A0ACC2UIU2_9FUNG</name>
<dbReference type="Proteomes" id="UP001165960">
    <property type="component" value="Unassembled WGS sequence"/>
</dbReference>
<sequence length="112" mass="12615">MFKPIPLFLKVRPFGVTAILAAHDHNGPYLGMIEPSGVGWGYRVWCRKGHKVAKTELEKLDLDNLDALQAVNEVARILLTCCDDSKDKPIELGMTWIAPQTDFTMNVCLRIF</sequence>
<protein>
    <submittedName>
        <fullName evidence="1">Proteasome subunit alpha type-7</fullName>
        <ecNumber evidence="1">3.4.25.1</ecNumber>
    </submittedName>
</protein>
<comment type="caution">
    <text evidence="1">The sequence shown here is derived from an EMBL/GenBank/DDBJ whole genome shotgun (WGS) entry which is preliminary data.</text>
</comment>
<keyword evidence="2" id="KW-1185">Reference proteome</keyword>
<accession>A0ACC2UIU2</accession>
<keyword evidence="1" id="KW-0378">Hydrolase</keyword>
<evidence type="ECO:0000313" key="1">
    <source>
        <dbReference type="EMBL" id="KAJ9087010.1"/>
    </source>
</evidence>
<gene>
    <name evidence="1" type="primary">PRE10_6</name>
    <name evidence="1" type="ORF">DSO57_1037508</name>
</gene>
<keyword evidence="1" id="KW-0647">Proteasome</keyword>
<dbReference type="EMBL" id="QTSX02000406">
    <property type="protein sequence ID" value="KAJ9087010.1"/>
    <property type="molecule type" value="Genomic_DNA"/>
</dbReference>
<organism evidence="1 2">
    <name type="scientific">Entomophthora muscae</name>
    <dbReference type="NCBI Taxonomy" id="34485"/>
    <lineage>
        <taxon>Eukaryota</taxon>
        <taxon>Fungi</taxon>
        <taxon>Fungi incertae sedis</taxon>
        <taxon>Zoopagomycota</taxon>
        <taxon>Entomophthoromycotina</taxon>
        <taxon>Entomophthoromycetes</taxon>
        <taxon>Entomophthorales</taxon>
        <taxon>Entomophthoraceae</taxon>
        <taxon>Entomophthora</taxon>
    </lineage>
</organism>
<reference evidence="1" key="1">
    <citation type="submission" date="2022-04" db="EMBL/GenBank/DDBJ databases">
        <title>Genome of the entomopathogenic fungus Entomophthora muscae.</title>
        <authorList>
            <person name="Elya C."/>
            <person name="Lovett B.R."/>
            <person name="Lee E."/>
            <person name="Macias A.M."/>
            <person name="Hajek A.E."/>
            <person name="De Bivort B.L."/>
            <person name="Kasson M.T."/>
            <person name="De Fine Licht H.H."/>
            <person name="Stajich J.E."/>
        </authorList>
    </citation>
    <scope>NUCLEOTIDE SEQUENCE</scope>
    <source>
        <strain evidence="1">Berkeley</strain>
    </source>
</reference>
<evidence type="ECO:0000313" key="2">
    <source>
        <dbReference type="Proteomes" id="UP001165960"/>
    </source>
</evidence>
<proteinExistence type="predicted"/>
<dbReference type="EC" id="3.4.25.1" evidence="1"/>